<evidence type="ECO:0000313" key="1">
    <source>
        <dbReference type="EMBL" id="KAL1511816.1"/>
    </source>
</evidence>
<dbReference type="EMBL" id="JBGBPQ010000013">
    <property type="protein sequence ID" value="KAL1511816.1"/>
    <property type="molecule type" value="Genomic_DNA"/>
</dbReference>
<protein>
    <submittedName>
        <fullName evidence="1">Uncharacterized protein</fullName>
    </submittedName>
</protein>
<reference evidence="1 2" key="1">
    <citation type="journal article" date="2024" name="Science">
        <title>Giant polyketide synthase enzymes in the biosynthesis of giant marine polyether toxins.</title>
        <authorList>
            <person name="Fallon T.R."/>
            <person name="Shende V.V."/>
            <person name="Wierzbicki I.H."/>
            <person name="Pendleton A.L."/>
            <person name="Watervoot N.F."/>
            <person name="Auber R.P."/>
            <person name="Gonzalez D.J."/>
            <person name="Wisecaver J.H."/>
            <person name="Moore B.S."/>
        </authorList>
    </citation>
    <scope>NUCLEOTIDE SEQUENCE [LARGE SCALE GENOMIC DNA]</scope>
    <source>
        <strain evidence="1 2">12B1</strain>
    </source>
</reference>
<organism evidence="1 2">
    <name type="scientific">Prymnesium parvum</name>
    <name type="common">Toxic golden alga</name>
    <dbReference type="NCBI Taxonomy" id="97485"/>
    <lineage>
        <taxon>Eukaryota</taxon>
        <taxon>Haptista</taxon>
        <taxon>Haptophyta</taxon>
        <taxon>Prymnesiophyceae</taxon>
        <taxon>Prymnesiales</taxon>
        <taxon>Prymnesiaceae</taxon>
        <taxon>Prymnesium</taxon>
    </lineage>
</organism>
<name>A0AB34J3N9_PRYPA</name>
<dbReference type="AlphaFoldDB" id="A0AB34J3N9"/>
<comment type="caution">
    <text evidence="1">The sequence shown here is derived from an EMBL/GenBank/DDBJ whole genome shotgun (WGS) entry which is preliminary data.</text>
</comment>
<gene>
    <name evidence="1" type="ORF">AB1Y20_005102</name>
</gene>
<evidence type="ECO:0000313" key="2">
    <source>
        <dbReference type="Proteomes" id="UP001515480"/>
    </source>
</evidence>
<accession>A0AB34J3N9</accession>
<sequence length="199" mass="20160">MPCRASICDNSAAPLDGRAVLSAPSSTMAASSGLDATQLLALATAWVAGARFADARGACRFGHTDAAHANATESAPFFATEFSAGACIPLSSCRWGAAHFVCTCVSEAKAHALVAHHARHHAQLAAATLLSAAAAWLLARRARAARHPAFVALVCLGGLLLLRGSAPLAPAEGYWQGCGAEAEAATGGLRFRSLAGEAA</sequence>
<keyword evidence="2" id="KW-1185">Reference proteome</keyword>
<dbReference type="Proteomes" id="UP001515480">
    <property type="component" value="Unassembled WGS sequence"/>
</dbReference>
<proteinExistence type="predicted"/>